<organism evidence="1 2">
    <name type="scientific">Rubroshorea leprosula</name>
    <dbReference type="NCBI Taxonomy" id="152421"/>
    <lineage>
        <taxon>Eukaryota</taxon>
        <taxon>Viridiplantae</taxon>
        <taxon>Streptophyta</taxon>
        <taxon>Embryophyta</taxon>
        <taxon>Tracheophyta</taxon>
        <taxon>Spermatophyta</taxon>
        <taxon>Magnoliopsida</taxon>
        <taxon>eudicotyledons</taxon>
        <taxon>Gunneridae</taxon>
        <taxon>Pentapetalae</taxon>
        <taxon>rosids</taxon>
        <taxon>malvids</taxon>
        <taxon>Malvales</taxon>
        <taxon>Dipterocarpaceae</taxon>
        <taxon>Rubroshorea</taxon>
    </lineage>
</organism>
<dbReference type="Proteomes" id="UP001054252">
    <property type="component" value="Unassembled WGS sequence"/>
</dbReference>
<evidence type="ECO:0000313" key="2">
    <source>
        <dbReference type="Proteomes" id="UP001054252"/>
    </source>
</evidence>
<name>A0AAV5MKJ2_9ROSI</name>
<reference evidence="1 2" key="1">
    <citation type="journal article" date="2021" name="Commun. Biol.">
        <title>The genome of Shorea leprosula (Dipterocarpaceae) highlights the ecological relevance of drought in aseasonal tropical rainforests.</title>
        <authorList>
            <person name="Ng K.K.S."/>
            <person name="Kobayashi M.J."/>
            <person name="Fawcett J.A."/>
            <person name="Hatakeyama M."/>
            <person name="Paape T."/>
            <person name="Ng C.H."/>
            <person name="Ang C.C."/>
            <person name="Tnah L.H."/>
            <person name="Lee C.T."/>
            <person name="Nishiyama T."/>
            <person name="Sese J."/>
            <person name="O'Brien M.J."/>
            <person name="Copetti D."/>
            <person name="Mohd Noor M.I."/>
            <person name="Ong R.C."/>
            <person name="Putra M."/>
            <person name="Sireger I.Z."/>
            <person name="Indrioko S."/>
            <person name="Kosugi Y."/>
            <person name="Izuno A."/>
            <person name="Isagi Y."/>
            <person name="Lee S.L."/>
            <person name="Shimizu K.K."/>
        </authorList>
    </citation>
    <scope>NUCLEOTIDE SEQUENCE [LARGE SCALE GENOMIC DNA]</scope>
    <source>
        <strain evidence="1">214</strain>
    </source>
</reference>
<protein>
    <submittedName>
        <fullName evidence="1">Uncharacterized protein</fullName>
    </submittedName>
</protein>
<comment type="caution">
    <text evidence="1">The sequence shown here is derived from an EMBL/GenBank/DDBJ whole genome shotgun (WGS) entry which is preliminary data.</text>
</comment>
<proteinExistence type="predicted"/>
<dbReference type="AlphaFoldDB" id="A0AAV5MKJ2"/>
<dbReference type="EMBL" id="BPVZ01000359">
    <property type="protein sequence ID" value="GKV50345.1"/>
    <property type="molecule type" value="Genomic_DNA"/>
</dbReference>
<evidence type="ECO:0000313" key="1">
    <source>
        <dbReference type="EMBL" id="GKV50345.1"/>
    </source>
</evidence>
<gene>
    <name evidence="1" type="ORF">SLEP1_g57054</name>
</gene>
<keyword evidence="2" id="KW-1185">Reference proteome</keyword>
<sequence length="61" mass="6294">MPLSSAPTNPLQLELVSTKPDLNCGAHSGITSIAAPSFHVDYGVIASCQTYGMITCSQVGI</sequence>
<accession>A0AAV5MKJ2</accession>